<comment type="caution">
    <text evidence="2">The sequence shown here is derived from an EMBL/GenBank/DDBJ whole genome shotgun (WGS) entry which is preliminary data.</text>
</comment>
<evidence type="ECO:0000313" key="3">
    <source>
        <dbReference type="Proteomes" id="UP000059074"/>
    </source>
</evidence>
<evidence type="ECO:0000313" key="2">
    <source>
        <dbReference type="EMBL" id="KWT67122.1"/>
    </source>
</evidence>
<proteinExistence type="predicted"/>
<dbReference type="Proteomes" id="UP000059074">
    <property type="component" value="Unassembled WGS sequence"/>
</dbReference>
<dbReference type="PATRIC" id="fig|121290.4.peg.1400"/>
<dbReference type="EMBL" id="LMTR01000066">
    <property type="protein sequence ID" value="KWT67122.1"/>
    <property type="molecule type" value="Genomic_DNA"/>
</dbReference>
<name>A0A120CV18_HYPSL</name>
<dbReference type="RefSeq" id="WP_157066734.1">
    <property type="nucleotide sequence ID" value="NZ_LMTR01000066.1"/>
</dbReference>
<feature type="region of interest" description="Disordered" evidence="1">
    <location>
        <begin position="1"/>
        <end position="76"/>
    </location>
</feature>
<sequence>MTPPRPAQSYQAPQQVGAENGWDAASSQSEEAYRPAPRAPKNATPSGGRDYEYRGGRDPVTGKAYTQVGSEEEPAR</sequence>
<reference evidence="2 3" key="1">
    <citation type="submission" date="2015-10" db="EMBL/GenBank/DDBJ databases">
        <title>Transcriptomic analysis of a linuron degrading triple-species bacterial consortium.</title>
        <authorList>
            <person name="Albers P."/>
        </authorList>
    </citation>
    <scope>NUCLEOTIDE SEQUENCE [LARGE SCALE GENOMIC DNA]</scope>
    <source>
        <strain evidence="2 3">WDL6</strain>
    </source>
</reference>
<evidence type="ECO:0000256" key="1">
    <source>
        <dbReference type="SAM" id="MobiDB-lite"/>
    </source>
</evidence>
<organism evidence="2 3">
    <name type="scientific">Hyphomicrobium sulfonivorans</name>
    <dbReference type="NCBI Taxonomy" id="121290"/>
    <lineage>
        <taxon>Bacteria</taxon>
        <taxon>Pseudomonadati</taxon>
        <taxon>Pseudomonadota</taxon>
        <taxon>Alphaproteobacteria</taxon>
        <taxon>Hyphomicrobiales</taxon>
        <taxon>Hyphomicrobiaceae</taxon>
        <taxon>Hyphomicrobium</taxon>
    </lineage>
</organism>
<accession>A0A120CV18</accession>
<protein>
    <submittedName>
        <fullName evidence="2">Uncharacterized protein</fullName>
    </submittedName>
</protein>
<dbReference type="AlphaFoldDB" id="A0A120CV18"/>
<gene>
    <name evidence="2" type="ORF">APY04_2109</name>
</gene>
<keyword evidence="3" id="KW-1185">Reference proteome</keyword>